<proteinExistence type="predicted"/>
<dbReference type="InterPro" id="IPR014347">
    <property type="entry name" value="Tautomerase/MIF_sf"/>
</dbReference>
<dbReference type="Proteomes" id="UP000632289">
    <property type="component" value="Unassembled WGS sequence"/>
</dbReference>
<accession>A0A927IB22</accession>
<evidence type="ECO:0000313" key="3">
    <source>
        <dbReference type="EMBL" id="MBD3930405.1"/>
    </source>
</evidence>
<organism evidence="3 4">
    <name type="scientific">Streptomyces chumphonensis</name>
    <dbReference type="NCBI Taxonomy" id="1214925"/>
    <lineage>
        <taxon>Bacteria</taxon>
        <taxon>Bacillati</taxon>
        <taxon>Actinomycetota</taxon>
        <taxon>Actinomycetes</taxon>
        <taxon>Kitasatosporales</taxon>
        <taxon>Streptomycetaceae</taxon>
        <taxon>Streptomyces</taxon>
    </lineage>
</organism>
<dbReference type="SUPFAM" id="SSF55331">
    <property type="entry name" value="Tautomerase/MIF"/>
    <property type="match status" value="1"/>
</dbReference>
<keyword evidence="1" id="KW-0413">Isomerase</keyword>
<protein>
    <submittedName>
        <fullName evidence="3">Tautomerase family protein</fullName>
    </submittedName>
</protein>
<comment type="caution">
    <text evidence="3">The sequence shown here is derived from an EMBL/GenBank/DDBJ whole genome shotgun (WGS) entry which is preliminary data.</text>
</comment>
<dbReference type="Gene3D" id="3.30.429.10">
    <property type="entry name" value="Macrophage Migration Inhibitory Factor"/>
    <property type="match status" value="1"/>
</dbReference>
<dbReference type="InterPro" id="IPR004370">
    <property type="entry name" value="4-OT-like_dom"/>
</dbReference>
<reference evidence="3" key="1">
    <citation type="submission" date="2020-09" db="EMBL/GenBank/DDBJ databases">
        <title>Secondary metabolite and genome analysis of marine Streptomyces chumphonensis KK1-2T.</title>
        <authorList>
            <person name="Phongsopitanun W."/>
            <person name="Kanchanasin P."/>
            <person name="Pittayakhajonwut P."/>
            <person name="Suwanborirux K."/>
            <person name="Tanasupawat S."/>
        </authorList>
    </citation>
    <scope>NUCLEOTIDE SEQUENCE</scope>
    <source>
        <strain evidence="3">KK1-2</strain>
    </source>
</reference>
<dbReference type="AlphaFoldDB" id="A0A927IB22"/>
<gene>
    <name evidence="3" type="ORF">IF129_02290</name>
</gene>
<sequence>MPHVSLKHYPREFTPEQKQRLADAVTRLVVEHFEVPENVVSVALEAVDPAQWPERVDAPEISARPDLLIKTPDYGN</sequence>
<feature type="domain" description="4-oxalocrotonate tautomerase-like" evidence="2">
    <location>
        <begin position="2"/>
        <end position="52"/>
    </location>
</feature>
<dbReference type="EMBL" id="JACXYU010000001">
    <property type="protein sequence ID" value="MBD3930405.1"/>
    <property type="molecule type" value="Genomic_DNA"/>
</dbReference>
<name>A0A927IB22_9ACTN</name>
<evidence type="ECO:0000313" key="4">
    <source>
        <dbReference type="Proteomes" id="UP000632289"/>
    </source>
</evidence>
<keyword evidence="4" id="KW-1185">Reference proteome</keyword>
<dbReference type="GO" id="GO:0016853">
    <property type="term" value="F:isomerase activity"/>
    <property type="evidence" value="ECO:0007669"/>
    <property type="project" value="UniProtKB-KW"/>
</dbReference>
<evidence type="ECO:0000259" key="2">
    <source>
        <dbReference type="Pfam" id="PF01361"/>
    </source>
</evidence>
<evidence type="ECO:0000256" key="1">
    <source>
        <dbReference type="ARBA" id="ARBA00023235"/>
    </source>
</evidence>
<dbReference type="RefSeq" id="WP_191207686.1">
    <property type="nucleotide sequence ID" value="NZ_BAABKL010000039.1"/>
</dbReference>
<dbReference type="Pfam" id="PF01361">
    <property type="entry name" value="Tautomerase"/>
    <property type="match status" value="1"/>
</dbReference>